<accession>A0A7S1JFF0</accession>
<sequence length="129" mass="14119">MTMPAEPTSPTKKYTAEDNFMAVTKHEAATINNPELKFQHPIKAMSFTLLRQVGKKDITLQQLHLSLEYSDYSDDVEICPGLQFSGAEANGDGYGVWACAAKVPAACTQHPQKRCVDVWKSRGGGGAHH</sequence>
<dbReference type="AlphaFoldDB" id="A0A7S1JFF0"/>
<gene>
    <name evidence="1" type="ORF">EGYM00392_LOCUS53246</name>
</gene>
<evidence type="ECO:0000313" key="1">
    <source>
        <dbReference type="EMBL" id="CAD9042069.1"/>
    </source>
</evidence>
<name>A0A7S1JFF0_9EUGL</name>
<protein>
    <submittedName>
        <fullName evidence="1">Uncharacterized protein</fullName>
    </submittedName>
</protein>
<organism evidence="1">
    <name type="scientific">Eutreptiella gymnastica</name>
    <dbReference type="NCBI Taxonomy" id="73025"/>
    <lineage>
        <taxon>Eukaryota</taxon>
        <taxon>Discoba</taxon>
        <taxon>Euglenozoa</taxon>
        <taxon>Euglenida</taxon>
        <taxon>Spirocuta</taxon>
        <taxon>Euglenophyceae</taxon>
        <taxon>Eutreptiales</taxon>
        <taxon>Eutreptiaceae</taxon>
        <taxon>Eutreptiella</taxon>
    </lineage>
</organism>
<dbReference type="EMBL" id="HBGA01145525">
    <property type="protein sequence ID" value="CAD9042069.1"/>
    <property type="molecule type" value="Transcribed_RNA"/>
</dbReference>
<proteinExistence type="predicted"/>
<reference evidence="1" key="1">
    <citation type="submission" date="2021-01" db="EMBL/GenBank/DDBJ databases">
        <authorList>
            <person name="Corre E."/>
            <person name="Pelletier E."/>
            <person name="Niang G."/>
            <person name="Scheremetjew M."/>
            <person name="Finn R."/>
            <person name="Kale V."/>
            <person name="Holt S."/>
            <person name="Cochrane G."/>
            <person name="Meng A."/>
            <person name="Brown T."/>
            <person name="Cohen L."/>
        </authorList>
    </citation>
    <scope>NUCLEOTIDE SEQUENCE</scope>
    <source>
        <strain evidence="1">NIES-381</strain>
    </source>
</reference>